<dbReference type="EMBL" id="CM023486">
    <property type="protein sequence ID" value="KAH6927284.1"/>
    <property type="molecule type" value="Genomic_DNA"/>
</dbReference>
<evidence type="ECO:0000313" key="2">
    <source>
        <dbReference type="Proteomes" id="UP000821845"/>
    </source>
</evidence>
<organism evidence="1 2">
    <name type="scientific">Hyalomma asiaticum</name>
    <name type="common">Tick</name>
    <dbReference type="NCBI Taxonomy" id="266040"/>
    <lineage>
        <taxon>Eukaryota</taxon>
        <taxon>Metazoa</taxon>
        <taxon>Ecdysozoa</taxon>
        <taxon>Arthropoda</taxon>
        <taxon>Chelicerata</taxon>
        <taxon>Arachnida</taxon>
        <taxon>Acari</taxon>
        <taxon>Parasitiformes</taxon>
        <taxon>Ixodida</taxon>
        <taxon>Ixodoidea</taxon>
        <taxon>Ixodidae</taxon>
        <taxon>Hyalomminae</taxon>
        <taxon>Hyalomma</taxon>
    </lineage>
</organism>
<accession>A0ACB7RZP0</accession>
<gene>
    <name evidence="1" type="ORF">HPB50_001245</name>
</gene>
<dbReference type="Proteomes" id="UP000821845">
    <property type="component" value="Chromosome 6"/>
</dbReference>
<sequence length="222" mass="24973">MNNYLTHSGPLSRAGTSASSVGLSNVGNVLIDDLAKKERLQQRHYALFNELQQMAKDVPLNCQQRLPYELLSSLANSLLDGTVFEIVRGLKDIQMMEEQSLMETRRTVVKSHAETKVELIRRQKEQKEALLSAGGQSPDFIDMAQEKETKALDQMHKEELIRVDMKIITQLDQLVSEQQVVLEKAGVPGFFVTNSPMEISIQMQLLKFIARLADSALFTSPL</sequence>
<evidence type="ECO:0000313" key="1">
    <source>
        <dbReference type="EMBL" id="KAH6927284.1"/>
    </source>
</evidence>
<proteinExistence type="predicted"/>
<comment type="caution">
    <text evidence="1">The sequence shown here is derived from an EMBL/GenBank/DDBJ whole genome shotgun (WGS) entry which is preliminary data.</text>
</comment>
<protein>
    <submittedName>
        <fullName evidence="1">Uncharacterized protein</fullName>
    </submittedName>
</protein>
<reference evidence="1" key="1">
    <citation type="submission" date="2020-05" db="EMBL/GenBank/DDBJ databases">
        <title>Large-scale comparative analyses of tick genomes elucidate their genetic diversity and vector capacities.</title>
        <authorList>
            <person name="Jia N."/>
            <person name="Wang J."/>
            <person name="Shi W."/>
            <person name="Du L."/>
            <person name="Sun Y."/>
            <person name="Zhan W."/>
            <person name="Jiang J."/>
            <person name="Wang Q."/>
            <person name="Zhang B."/>
            <person name="Ji P."/>
            <person name="Sakyi L.B."/>
            <person name="Cui X."/>
            <person name="Yuan T."/>
            <person name="Jiang B."/>
            <person name="Yang W."/>
            <person name="Lam T.T.-Y."/>
            <person name="Chang Q."/>
            <person name="Ding S."/>
            <person name="Wang X."/>
            <person name="Zhu J."/>
            <person name="Ruan X."/>
            <person name="Zhao L."/>
            <person name="Wei J."/>
            <person name="Que T."/>
            <person name="Du C."/>
            <person name="Cheng J."/>
            <person name="Dai P."/>
            <person name="Han X."/>
            <person name="Huang E."/>
            <person name="Gao Y."/>
            <person name="Liu J."/>
            <person name="Shao H."/>
            <person name="Ye R."/>
            <person name="Li L."/>
            <person name="Wei W."/>
            <person name="Wang X."/>
            <person name="Wang C."/>
            <person name="Yang T."/>
            <person name="Huo Q."/>
            <person name="Li W."/>
            <person name="Guo W."/>
            <person name="Chen H."/>
            <person name="Zhou L."/>
            <person name="Ni X."/>
            <person name="Tian J."/>
            <person name="Zhou Y."/>
            <person name="Sheng Y."/>
            <person name="Liu T."/>
            <person name="Pan Y."/>
            <person name="Xia L."/>
            <person name="Li J."/>
            <person name="Zhao F."/>
            <person name="Cao W."/>
        </authorList>
    </citation>
    <scope>NUCLEOTIDE SEQUENCE</scope>
    <source>
        <strain evidence="1">Hyas-2018</strain>
    </source>
</reference>
<keyword evidence="2" id="KW-1185">Reference proteome</keyword>
<name>A0ACB7RZP0_HYAAI</name>